<comment type="caution">
    <text evidence="2">The sequence shown here is derived from an EMBL/GenBank/DDBJ whole genome shotgun (WGS) entry which is preliminary data.</text>
</comment>
<keyword evidence="1" id="KW-0175">Coiled coil</keyword>
<evidence type="ECO:0000313" key="3">
    <source>
        <dbReference type="Proteomes" id="UP001250932"/>
    </source>
</evidence>
<protein>
    <submittedName>
        <fullName evidence="2">TolC family protein</fullName>
    </submittedName>
</protein>
<sequence>MMRIYLHQRFHVRSLVLGVLLFGVTEMSALAAEPPLKLQTLVQEASQQNPEIQSAKQRWEAAKSVPSQVESLPDPIVGLAYRGPDIMREGRVAVQQEFPFPGKLDLRGEVAAKGADRIGERYEGIKLRIIAQLKEAYFSLHFVHKSIEIVSKNIKILEEFEKTAEARYKVGKGIQQDLFRAQVELSRELEELTTLNQEKETLHADINRILNRPPAAQLGAPEEPQLTPLLYTLDELNEYATKNSPVIKAQGRAIEQGQSAVDLANREFYPDFFVGLGAMQSFRSDEQQDAFGMLGIKVPLYYATKQQFGVKESLSSLESARKDHRTATQDVLFRVKDSFVRAERAKRLVKLLGKAIIPQASLALESSIAGYSVGKVDFLTMLDNLLRLQRDEIDLHREKVAHEIAIAKLEEAVAIPLQGGNHE</sequence>
<dbReference type="Proteomes" id="UP001250932">
    <property type="component" value="Unassembled WGS sequence"/>
</dbReference>
<evidence type="ECO:0000313" key="2">
    <source>
        <dbReference type="EMBL" id="MDT7040718.1"/>
    </source>
</evidence>
<proteinExistence type="predicted"/>
<dbReference type="SUPFAM" id="SSF56954">
    <property type="entry name" value="Outer membrane efflux proteins (OEP)"/>
    <property type="match status" value="1"/>
</dbReference>
<reference evidence="2 3" key="1">
    <citation type="journal article" date="2023" name="ISME J.">
        <title>Cultivation and genomic characterization of novel and ubiquitous marine nitrite-oxidizing bacteria from the Nitrospirales.</title>
        <authorList>
            <person name="Mueller A.J."/>
            <person name="Daebeler A."/>
            <person name="Herbold C.W."/>
            <person name="Kirkegaard R.H."/>
            <person name="Daims H."/>
        </authorList>
    </citation>
    <scope>NUCLEOTIDE SEQUENCE [LARGE SCALE GENOMIC DNA]</scope>
    <source>
        <strain evidence="2 3">EB</strain>
    </source>
</reference>
<accession>A0ABU3K2T9</accession>
<dbReference type="InterPro" id="IPR010131">
    <property type="entry name" value="MdtP/NodT-like"/>
</dbReference>
<dbReference type="RefSeq" id="WP_313831076.1">
    <property type="nucleotide sequence ID" value="NZ_JAQOUE010000001.1"/>
</dbReference>
<keyword evidence="3" id="KW-1185">Reference proteome</keyword>
<evidence type="ECO:0000256" key="1">
    <source>
        <dbReference type="SAM" id="Coils"/>
    </source>
</evidence>
<name>A0ABU3K2T9_9BACT</name>
<gene>
    <name evidence="2" type="ORF">PPG34_00040</name>
</gene>
<organism evidence="2 3">
    <name type="scientific">Candidatus Nitronereus thalassa</name>
    <dbReference type="NCBI Taxonomy" id="3020898"/>
    <lineage>
        <taxon>Bacteria</taxon>
        <taxon>Pseudomonadati</taxon>
        <taxon>Nitrospirota</taxon>
        <taxon>Nitrospiria</taxon>
        <taxon>Nitrospirales</taxon>
        <taxon>Nitrospiraceae</taxon>
        <taxon>Candidatus Nitronereus</taxon>
    </lineage>
</organism>
<dbReference type="Gene3D" id="1.20.1600.10">
    <property type="entry name" value="Outer membrane efflux proteins (OEP)"/>
    <property type="match status" value="1"/>
</dbReference>
<dbReference type="EMBL" id="JAQOUE010000001">
    <property type="protein sequence ID" value="MDT7040718.1"/>
    <property type="molecule type" value="Genomic_DNA"/>
</dbReference>
<feature type="coiled-coil region" evidence="1">
    <location>
        <begin position="178"/>
        <end position="212"/>
    </location>
</feature>
<dbReference type="PANTHER" id="PTHR30203">
    <property type="entry name" value="OUTER MEMBRANE CATION EFFLUX PROTEIN"/>
    <property type="match status" value="1"/>
</dbReference>
<dbReference type="PANTHER" id="PTHR30203:SF24">
    <property type="entry name" value="BLR4935 PROTEIN"/>
    <property type="match status" value="1"/>
</dbReference>